<dbReference type="GO" id="GO:0030003">
    <property type="term" value="P:intracellular monoatomic cation homeostasis"/>
    <property type="evidence" value="ECO:0007669"/>
    <property type="project" value="TreeGrafter"/>
</dbReference>
<sequence length="913" mass="102365">MEVKLQHHSFLNSSSSNLWLSQNSIVPSIFCQKVAHLDYLLSNWGNSRKRCLVKLALRGNGNQSLNYQLVGYKKLNLAYRKTRKMDRSYPLVSADDGVTVNGSPSASTSSDVEEMGLKFNHSLLGDDSTDKLVQSLHDAARIFEVAIKEQDSLSKFSWLSTAWLGVDRNAWVKTLCYEASVYSLLQAAHEISFQGDGRDRDVNIFVQRSLLRQSAPLESLIRDKLSAKQPEAYEWFWSKQVPMVAASFFNYLEEDLSITSGTAVFANGLSSISSNGSDISLLLLALTCNAAITKLGTTKVSCPRFFSMSADISRRLMDMLVDFIPVCQAYHSIKHIGLRREFLVHFGPRVAACRVKNDRGSEEVIFWVNLVQKQLQQAINRERIWSRLTTSESIEILEKDLAIFGFFIALGRSTQSFLSDHGFDVQYDPIESFIGYLIGGSVLYYPQLSSISSYQLYVEVVCEELDWLPFYPGNDGTTKLSHGHKNKQKGPPNAEAIPQVLDVCSHWMQSFIKYSTWLQNPSNVKAARFLSRGHTKLMECMEELGMCWKMTESNISYSVEITRPEINFMADKETDSFNKALESVEGTLVRLEKLLQGLPASSSNSGKENIKAACSDLEKIRKLKKEAEFLEASFRAKAALLQQGEDESSLQSSISEQKQYLKGNGRKSADVSKFQGLWNFLVYSPTMKPGPDVAVVDASGDADIGQTTTSMGIGESESNEIRRFELLRNELMELEKRVQKSTDQYENEEDIKVTDDDANYHDEAASSQLIHVPRNENIIRKSIAKLKKTSKDVLQGTQLLAIDVAASMGLLKRLLIGDKLTEKERKTLRRTMMDVASVVPIGVLMLLPVTAVGHAAMLAAIQRYVPALIPSTYGPERLDLLRQLEKVKEMETKAAQILYSPTVTKPSRLGRHQ</sequence>
<evidence type="ECO:0000256" key="1">
    <source>
        <dbReference type="SAM" id="Coils"/>
    </source>
</evidence>
<keyword evidence="2" id="KW-1133">Transmembrane helix</keyword>
<dbReference type="GO" id="GO:0005743">
    <property type="term" value="C:mitochondrial inner membrane"/>
    <property type="evidence" value="ECO:0007669"/>
    <property type="project" value="InterPro"/>
</dbReference>
<accession>A0A6N2KEN3</accession>
<dbReference type="InterPro" id="IPR044202">
    <property type="entry name" value="LETM1/MDM38-like"/>
</dbReference>
<feature type="coiled-coil region" evidence="1">
    <location>
        <begin position="717"/>
        <end position="751"/>
    </location>
</feature>
<gene>
    <name evidence="3" type="ORF">SVIM_LOCUS72693</name>
</gene>
<feature type="transmembrane region" description="Helical" evidence="2">
    <location>
        <begin position="835"/>
        <end position="861"/>
    </location>
</feature>
<proteinExistence type="predicted"/>
<dbReference type="EMBL" id="CAADRP010000324">
    <property type="protein sequence ID" value="VFU26624.1"/>
    <property type="molecule type" value="Genomic_DNA"/>
</dbReference>
<keyword evidence="1" id="KW-0175">Coiled coil</keyword>
<dbReference type="PANTHER" id="PTHR14009:SF9">
    <property type="entry name" value="LETM1-LIKE PROTEIN"/>
    <property type="match status" value="1"/>
</dbReference>
<evidence type="ECO:0000313" key="3">
    <source>
        <dbReference type="EMBL" id="VFU26624.1"/>
    </source>
</evidence>
<reference evidence="3" key="1">
    <citation type="submission" date="2019-03" db="EMBL/GenBank/DDBJ databases">
        <authorList>
            <person name="Mank J."/>
            <person name="Almeida P."/>
        </authorList>
    </citation>
    <scope>NUCLEOTIDE SEQUENCE</scope>
    <source>
        <strain evidence="3">78183</strain>
    </source>
</reference>
<keyword evidence="2" id="KW-0472">Membrane</keyword>
<evidence type="ECO:0000256" key="2">
    <source>
        <dbReference type="SAM" id="Phobius"/>
    </source>
</evidence>
<organism evidence="3">
    <name type="scientific">Salix viminalis</name>
    <name type="common">Common osier</name>
    <name type="synonym">Basket willow</name>
    <dbReference type="NCBI Taxonomy" id="40686"/>
    <lineage>
        <taxon>Eukaryota</taxon>
        <taxon>Viridiplantae</taxon>
        <taxon>Streptophyta</taxon>
        <taxon>Embryophyta</taxon>
        <taxon>Tracheophyta</taxon>
        <taxon>Spermatophyta</taxon>
        <taxon>Magnoliopsida</taxon>
        <taxon>eudicotyledons</taxon>
        <taxon>Gunneridae</taxon>
        <taxon>Pentapetalae</taxon>
        <taxon>rosids</taxon>
        <taxon>fabids</taxon>
        <taxon>Malpighiales</taxon>
        <taxon>Salicaceae</taxon>
        <taxon>Saliceae</taxon>
        <taxon>Salix</taxon>
    </lineage>
</organism>
<dbReference type="PANTHER" id="PTHR14009">
    <property type="entry name" value="LEUCINE ZIPPER-EF-HAND CONTAINING TRANSMEMBRANE PROTEIN"/>
    <property type="match status" value="1"/>
</dbReference>
<keyword evidence="2" id="KW-0812">Transmembrane</keyword>
<protein>
    <submittedName>
        <fullName evidence="3">Uncharacterized protein</fullName>
    </submittedName>
</protein>
<dbReference type="AlphaFoldDB" id="A0A6N2KEN3"/>
<name>A0A6N2KEN3_SALVM</name>